<feature type="transmembrane region" description="Helical" evidence="1">
    <location>
        <begin position="194"/>
        <end position="215"/>
    </location>
</feature>
<evidence type="ECO:0000256" key="1">
    <source>
        <dbReference type="SAM" id="Phobius"/>
    </source>
</evidence>
<feature type="transmembrane region" description="Helical" evidence="1">
    <location>
        <begin position="12"/>
        <end position="31"/>
    </location>
</feature>
<dbReference type="AlphaFoldDB" id="A0A0F8W6H8"/>
<name>A0A0F8W6H8_9ZZZZ</name>
<gene>
    <name evidence="2" type="ORF">LCGC14_3106930</name>
</gene>
<dbReference type="EMBL" id="LAZR01067119">
    <property type="protein sequence ID" value="KKK52238.1"/>
    <property type="molecule type" value="Genomic_DNA"/>
</dbReference>
<dbReference type="PROSITE" id="PS51257">
    <property type="entry name" value="PROKAR_LIPOPROTEIN"/>
    <property type="match status" value="1"/>
</dbReference>
<sequence>MKRSELISTTDIAVLASVGILFFACLINIYLKNLVLVYSGVFGSISLLIIFSSLYPNALLLRNDLVLGFIVCLIYPLVENTFAPLTEWGSYSTADVKIINTPLYVPFSFCFLTIFTSHLSSRVFHFTGNIIYTACIVGMIMFVITVIMEFTGLKGELWIFNKARFELLGVPVFIPFSYCLSFSVLAYTQKILLVLRGFLFSLSIGFSWLVSYWIIEVAPGKI</sequence>
<feature type="transmembrane region" description="Helical" evidence="1">
    <location>
        <begin position="168"/>
        <end position="187"/>
    </location>
</feature>
<proteinExistence type="predicted"/>
<evidence type="ECO:0000313" key="2">
    <source>
        <dbReference type="EMBL" id="KKK52238.1"/>
    </source>
</evidence>
<comment type="caution">
    <text evidence="2">The sequence shown here is derived from an EMBL/GenBank/DDBJ whole genome shotgun (WGS) entry which is preliminary data.</text>
</comment>
<feature type="transmembrane region" description="Helical" evidence="1">
    <location>
        <begin position="129"/>
        <end position="148"/>
    </location>
</feature>
<keyword evidence="1" id="KW-0472">Membrane</keyword>
<reference evidence="2" key="1">
    <citation type="journal article" date="2015" name="Nature">
        <title>Complex archaea that bridge the gap between prokaryotes and eukaryotes.</title>
        <authorList>
            <person name="Spang A."/>
            <person name="Saw J.H."/>
            <person name="Jorgensen S.L."/>
            <person name="Zaremba-Niedzwiedzka K."/>
            <person name="Martijn J."/>
            <person name="Lind A.E."/>
            <person name="van Eijk R."/>
            <person name="Schleper C."/>
            <person name="Guy L."/>
            <person name="Ettema T.J."/>
        </authorList>
    </citation>
    <scope>NUCLEOTIDE SEQUENCE</scope>
</reference>
<feature type="transmembrane region" description="Helical" evidence="1">
    <location>
        <begin position="98"/>
        <end position="117"/>
    </location>
</feature>
<protein>
    <submittedName>
        <fullName evidence="2">Uncharacterized protein</fullName>
    </submittedName>
</protein>
<feature type="transmembrane region" description="Helical" evidence="1">
    <location>
        <begin position="37"/>
        <end position="55"/>
    </location>
</feature>
<keyword evidence="1" id="KW-0812">Transmembrane</keyword>
<feature type="transmembrane region" description="Helical" evidence="1">
    <location>
        <begin position="60"/>
        <end position="78"/>
    </location>
</feature>
<accession>A0A0F8W6H8</accession>
<organism evidence="2">
    <name type="scientific">marine sediment metagenome</name>
    <dbReference type="NCBI Taxonomy" id="412755"/>
    <lineage>
        <taxon>unclassified sequences</taxon>
        <taxon>metagenomes</taxon>
        <taxon>ecological metagenomes</taxon>
    </lineage>
</organism>
<keyword evidence="1" id="KW-1133">Transmembrane helix</keyword>